<accession>A0A1H8I8E7</accession>
<evidence type="ECO:0000313" key="2">
    <source>
        <dbReference type="Proteomes" id="UP000199206"/>
    </source>
</evidence>
<organism evidence="1 2">
    <name type="scientific">Sphingomonas gellani</name>
    <dbReference type="NCBI Taxonomy" id="1166340"/>
    <lineage>
        <taxon>Bacteria</taxon>
        <taxon>Pseudomonadati</taxon>
        <taxon>Pseudomonadota</taxon>
        <taxon>Alphaproteobacteria</taxon>
        <taxon>Sphingomonadales</taxon>
        <taxon>Sphingomonadaceae</taxon>
        <taxon>Sphingomonas</taxon>
    </lineage>
</organism>
<dbReference type="RefSeq" id="WP_093666785.1">
    <property type="nucleotide sequence ID" value="NZ_FOCF01000009.1"/>
</dbReference>
<proteinExistence type="predicted"/>
<dbReference type="GO" id="GO:0008168">
    <property type="term" value="F:methyltransferase activity"/>
    <property type="evidence" value="ECO:0007669"/>
    <property type="project" value="UniProtKB-KW"/>
</dbReference>
<dbReference type="AlphaFoldDB" id="A0A1H8I8E7"/>
<protein>
    <submittedName>
        <fullName evidence="1">Methyltransferase domain-containing protein</fullName>
    </submittedName>
</protein>
<name>A0A1H8I8E7_9SPHN</name>
<dbReference type="Pfam" id="PF13489">
    <property type="entry name" value="Methyltransf_23"/>
    <property type="match status" value="1"/>
</dbReference>
<evidence type="ECO:0000313" key="1">
    <source>
        <dbReference type="EMBL" id="SEN64316.1"/>
    </source>
</evidence>
<dbReference type="SUPFAM" id="SSF53335">
    <property type="entry name" value="S-adenosyl-L-methionine-dependent methyltransferases"/>
    <property type="match status" value="1"/>
</dbReference>
<dbReference type="EMBL" id="FOCF01000009">
    <property type="protein sequence ID" value="SEN64316.1"/>
    <property type="molecule type" value="Genomic_DNA"/>
</dbReference>
<dbReference type="InterPro" id="IPR029063">
    <property type="entry name" value="SAM-dependent_MTases_sf"/>
</dbReference>
<dbReference type="Gene3D" id="3.40.50.150">
    <property type="entry name" value="Vaccinia Virus protein VP39"/>
    <property type="match status" value="1"/>
</dbReference>
<keyword evidence="2" id="KW-1185">Reference proteome</keyword>
<keyword evidence="1" id="KW-0489">Methyltransferase</keyword>
<dbReference type="GO" id="GO:0032259">
    <property type="term" value="P:methylation"/>
    <property type="evidence" value="ECO:0007669"/>
    <property type="project" value="UniProtKB-KW"/>
</dbReference>
<sequence length="345" mass="38195">MSTPPTTEDLDKLRLMLSLLNEKSQPNINGLTEAVRNIPWAHLNIKTFGYDLARSLVAALPVRHGLAPHHVGLTCRASLQADMESDWLAYWCGQLHSPVMFHRKLWELAYVLQAVRENGHLREGARGLGFGCGVEPLPSYFAAHGVSVTMTDLLPAEAEAAGWVATNQHAANVAMAFHPHLVTRERFDEKVELRYVDMNAIPADLDGYDFCWSICALEHLGSIGQGLAFVENTLATLKPGGLSVHTTEFNINAEGLTIDNWPTVLFQRRHVEALAARLREQGHDVAPLDFSLGDRPLDRFVDLPPFHHDLPPELAEWMGTPQHLKVAVDGFAATCFGLIVRKRAA</sequence>
<keyword evidence="1" id="KW-0808">Transferase</keyword>
<dbReference type="STRING" id="1166340.SAMN05192583_3232"/>
<gene>
    <name evidence="1" type="ORF">SAMN05192583_3232</name>
</gene>
<reference evidence="2" key="1">
    <citation type="submission" date="2016-10" db="EMBL/GenBank/DDBJ databases">
        <authorList>
            <person name="Varghese N."/>
            <person name="Submissions S."/>
        </authorList>
    </citation>
    <scope>NUCLEOTIDE SEQUENCE [LARGE SCALE GENOMIC DNA]</scope>
    <source>
        <strain evidence="2">S6-262</strain>
    </source>
</reference>
<dbReference type="Proteomes" id="UP000199206">
    <property type="component" value="Unassembled WGS sequence"/>
</dbReference>
<dbReference type="OrthoDB" id="2548453at2"/>